<keyword evidence="2" id="KW-1185">Reference proteome</keyword>
<gene>
    <name evidence="1" type="ORF">FHU40_003134</name>
</gene>
<dbReference type="RefSeq" id="WP_183593179.1">
    <property type="nucleotide sequence ID" value="NZ_JACHWR010000002.1"/>
</dbReference>
<proteinExistence type="predicted"/>
<name>A0A7W4VWW5_9ACTN</name>
<comment type="caution">
    <text evidence="1">The sequence shown here is derived from an EMBL/GenBank/DDBJ whole genome shotgun (WGS) entry which is preliminary data.</text>
</comment>
<evidence type="ECO:0000313" key="2">
    <source>
        <dbReference type="Proteomes" id="UP000589626"/>
    </source>
</evidence>
<protein>
    <submittedName>
        <fullName evidence="1">Uncharacterized protein</fullName>
    </submittedName>
</protein>
<reference evidence="1 2" key="1">
    <citation type="submission" date="2020-08" db="EMBL/GenBank/DDBJ databases">
        <title>Sequencing the genomes of 1000 actinobacteria strains.</title>
        <authorList>
            <person name="Klenk H.-P."/>
        </authorList>
    </citation>
    <scope>NUCLEOTIDE SEQUENCE [LARGE SCALE GENOMIC DNA]</scope>
    <source>
        <strain evidence="1 2">DSM 105498</strain>
    </source>
</reference>
<dbReference type="EMBL" id="JACHWR010000002">
    <property type="protein sequence ID" value="MBB3043316.1"/>
    <property type="molecule type" value="Genomic_DNA"/>
</dbReference>
<evidence type="ECO:0000313" key="1">
    <source>
        <dbReference type="EMBL" id="MBB3043316.1"/>
    </source>
</evidence>
<dbReference type="AlphaFoldDB" id="A0A7W4VWW5"/>
<accession>A0A7W4VWW5</accession>
<sequence>MNSIKLRLTAQTPFRFGMPISGHAFGACAPATDARIATTTVVRERAVITATEGGTKGQLGLAQSYFPGTSAWRPPTC</sequence>
<dbReference type="PROSITE" id="PS51257">
    <property type="entry name" value="PROKAR_LIPOPROTEIN"/>
    <property type="match status" value="1"/>
</dbReference>
<organism evidence="1 2">
    <name type="scientific">Nocardioides soli</name>
    <dbReference type="NCBI Taxonomy" id="1036020"/>
    <lineage>
        <taxon>Bacteria</taxon>
        <taxon>Bacillati</taxon>
        <taxon>Actinomycetota</taxon>
        <taxon>Actinomycetes</taxon>
        <taxon>Propionibacteriales</taxon>
        <taxon>Nocardioidaceae</taxon>
        <taxon>Nocardioides</taxon>
    </lineage>
</organism>
<dbReference type="Proteomes" id="UP000589626">
    <property type="component" value="Unassembled WGS sequence"/>
</dbReference>